<dbReference type="Proteomes" id="UP001500936">
    <property type="component" value="Unassembled WGS sequence"/>
</dbReference>
<name>A0ABP8KSI4_9BACT</name>
<evidence type="ECO:0008006" key="5">
    <source>
        <dbReference type="Google" id="ProtNLM"/>
    </source>
</evidence>
<evidence type="ECO:0000259" key="2">
    <source>
        <dbReference type="Pfam" id="PF25583"/>
    </source>
</evidence>
<evidence type="ECO:0000259" key="1">
    <source>
        <dbReference type="Pfam" id="PF13280"/>
    </source>
</evidence>
<keyword evidence="4" id="KW-1185">Reference proteome</keyword>
<dbReference type="InterPro" id="IPR026881">
    <property type="entry name" value="WYL_dom"/>
</dbReference>
<reference evidence="4" key="1">
    <citation type="journal article" date="2019" name="Int. J. Syst. Evol. Microbiol.">
        <title>The Global Catalogue of Microorganisms (GCM) 10K type strain sequencing project: providing services to taxonomists for standard genome sequencing and annotation.</title>
        <authorList>
            <consortium name="The Broad Institute Genomics Platform"/>
            <consortium name="The Broad Institute Genome Sequencing Center for Infectious Disease"/>
            <person name="Wu L."/>
            <person name="Ma J."/>
        </authorList>
    </citation>
    <scope>NUCLEOTIDE SEQUENCE [LARGE SCALE GENOMIC DNA]</scope>
    <source>
        <strain evidence="4">JCM 17925</strain>
    </source>
</reference>
<dbReference type="PANTHER" id="PTHR34580">
    <property type="match status" value="1"/>
</dbReference>
<dbReference type="InterPro" id="IPR057727">
    <property type="entry name" value="WCX_dom"/>
</dbReference>
<comment type="caution">
    <text evidence="3">The sequence shown here is derived from an EMBL/GenBank/DDBJ whole genome shotgun (WGS) entry which is preliminary data.</text>
</comment>
<dbReference type="Pfam" id="PF25583">
    <property type="entry name" value="WCX"/>
    <property type="match status" value="1"/>
</dbReference>
<feature type="domain" description="WCX" evidence="2">
    <location>
        <begin position="224"/>
        <end position="301"/>
    </location>
</feature>
<evidence type="ECO:0000313" key="4">
    <source>
        <dbReference type="Proteomes" id="UP001500936"/>
    </source>
</evidence>
<dbReference type="Pfam" id="PF13280">
    <property type="entry name" value="WYL"/>
    <property type="match status" value="1"/>
</dbReference>
<gene>
    <name evidence="3" type="ORF">GCM10023187_45610</name>
</gene>
<accession>A0ABP8KSI4</accession>
<dbReference type="EMBL" id="BAABHB010000012">
    <property type="protein sequence ID" value="GAA4415266.1"/>
    <property type="molecule type" value="Genomic_DNA"/>
</dbReference>
<proteinExistence type="predicted"/>
<organism evidence="3 4">
    <name type="scientific">Nibrella viscosa</name>
    <dbReference type="NCBI Taxonomy" id="1084524"/>
    <lineage>
        <taxon>Bacteria</taxon>
        <taxon>Pseudomonadati</taxon>
        <taxon>Bacteroidota</taxon>
        <taxon>Cytophagia</taxon>
        <taxon>Cytophagales</taxon>
        <taxon>Spirosomataceae</taxon>
        <taxon>Nibrella</taxon>
    </lineage>
</organism>
<dbReference type="InterPro" id="IPR051534">
    <property type="entry name" value="CBASS_pafABC_assoc_protein"/>
</dbReference>
<dbReference type="PROSITE" id="PS52050">
    <property type="entry name" value="WYL"/>
    <property type="match status" value="1"/>
</dbReference>
<feature type="domain" description="WYL" evidence="1">
    <location>
        <begin position="125"/>
        <end position="194"/>
    </location>
</feature>
<sequence>MNQFETLSRRLHIIRLVDKPFRYPAKQTIVEKLKAIGLKAVSLRSVERDIQGIRDEYGIHIKPRRRGGGYYLDRPADEDPADFEQMLQLLERREKIRFLSAAVADTPHASRYLQLEQAPPVAGTEHLPTLLEAMRLSVCVQFAYQKFDNSATEQIRLVEPGMLFEYRNRWYLDSYDLTSNGPRTYGLDRITSLQLTRQPILLGNRSRTDRQHVIGVTAPENARPERVLLRFAAGEANYLRTLPLHTSQRIAHETSAYVDFVLHVVINPELIREILAYGNYVEVLEPADLRATIGERVREVADRYAPAKKRL</sequence>
<protein>
    <recommendedName>
        <fullName evidence="5">WYL domain-containing protein</fullName>
    </recommendedName>
</protein>
<dbReference type="PANTHER" id="PTHR34580:SF9">
    <property type="entry name" value="SLL5097 PROTEIN"/>
    <property type="match status" value="1"/>
</dbReference>
<evidence type="ECO:0000313" key="3">
    <source>
        <dbReference type="EMBL" id="GAA4415266.1"/>
    </source>
</evidence>
<dbReference type="RefSeq" id="WP_345270351.1">
    <property type="nucleotide sequence ID" value="NZ_BAABHB010000012.1"/>
</dbReference>